<gene>
    <name evidence="1" type="ORF">PCAMFM013_S008g000351</name>
</gene>
<reference evidence="1 2" key="1">
    <citation type="journal article" date="2014" name="Nat. Commun.">
        <title>Multiple recent horizontal transfers of a large genomic region in cheese making fungi.</title>
        <authorList>
            <person name="Cheeseman K."/>
            <person name="Ropars J."/>
            <person name="Renault P."/>
            <person name="Dupont J."/>
            <person name="Gouzy J."/>
            <person name="Branca A."/>
            <person name="Abraham A.L."/>
            <person name="Ceppi M."/>
            <person name="Conseiller E."/>
            <person name="Debuchy R."/>
            <person name="Malagnac F."/>
            <person name="Goarin A."/>
            <person name="Silar P."/>
            <person name="Lacoste S."/>
            <person name="Sallet E."/>
            <person name="Bensimon A."/>
            <person name="Giraud T."/>
            <person name="Brygoo Y."/>
        </authorList>
    </citation>
    <scope>NUCLEOTIDE SEQUENCE [LARGE SCALE GENOMIC DNA]</scope>
    <source>
        <strain evidence="2">FM 013</strain>
    </source>
</reference>
<dbReference type="AlphaFoldDB" id="A0A0G4P9D9"/>
<accession>A0A0G4P9D9</accession>
<proteinExistence type="predicted"/>
<evidence type="ECO:0000313" key="1">
    <source>
        <dbReference type="EMBL" id="CRL22922.1"/>
    </source>
</evidence>
<sequence length="38" mass="4339">MDQRMPVSRLNKPLTVSIRSVHAFPVMLRVPDCLDKTS</sequence>
<protein>
    <submittedName>
        <fullName evidence="1">Str. FM013</fullName>
    </submittedName>
</protein>
<keyword evidence="2" id="KW-1185">Reference proteome</keyword>
<name>A0A0G4P9D9_PENC3</name>
<evidence type="ECO:0000313" key="2">
    <source>
        <dbReference type="Proteomes" id="UP000053732"/>
    </source>
</evidence>
<dbReference type="EMBL" id="HG793141">
    <property type="protein sequence ID" value="CRL22922.1"/>
    <property type="molecule type" value="Genomic_DNA"/>
</dbReference>
<organism evidence="1 2">
    <name type="scientific">Penicillium camemberti (strain FM 013)</name>
    <dbReference type="NCBI Taxonomy" id="1429867"/>
    <lineage>
        <taxon>Eukaryota</taxon>
        <taxon>Fungi</taxon>
        <taxon>Dikarya</taxon>
        <taxon>Ascomycota</taxon>
        <taxon>Pezizomycotina</taxon>
        <taxon>Eurotiomycetes</taxon>
        <taxon>Eurotiomycetidae</taxon>
        <taxon>Eurotiales</taxon>
        <taxon>Aspergillaceae</taxon>
        <taxon>Penicillium</taxon>
    </lineage>
</organism>
<dbReference type="Proteomes" id="UP000053732">
    <property type="component" value="Unassembled WGS sequence"/>
</dbReference>